<evidence type="ECO:0000313" key="1">
    <source>
        <dbReference type="EMBL" id="GLI35883.1"/>
    </source>
</evidence>
<name>A0A9W6FW20_9BACT</name>
<keyword evidence="2" id="KW-1185">Reference proteome</keyword>
<organism evidence="1 2">
    <name type="scientific">Desulforhabdus amnigena</name>
    <dbReference type="NCBI Taxonomy" id="40218"/>
    <lineage>
        <taxon>Bacteria</taxon>
        <taxon>Pseudomonadati</taxon>
        <taxon>Thermodesulfobacteriota</taxon>
        <taxon>Syntrophobacteria</taxon>
        <taxon>Syntrophobacterales</taxon>
        <taxon>Syntrophobacteraceae</taxon>
        <taxon>Desulforhabdus</taxon>
    </lineage>
</organism>
<dbReference type="AlphaFoldDB" id="A0A9W6FW20"/>
<dbReference type="Proteomes" id="UP001144372">
    <property type="component" value="Unassembled WGS sequence"/>
</dbReference>
<dbReference type="EMBL" id="BSDR01000001">
    <property type="protein sequence ID" value="GLI35883.1"/>
    <property type="molecule type" value="Genomic_DNA"/>
</dbReference>
<gene>
    <name evidence="1" type="ORF">DAMNIGENAA_33160</name>
</gene>
<proteinExistence type="predicted"/>
<sequence>MPTTLKNIDILLDYHIFLKKGFPIATGVIEGACRHLIKDRMDLTGTRWRMQRAESVLRIRSLRSSGDFESYWSYHLKRERERNYFLYPVDGRALPAVMENEPAVECDLQQAA</sequence>
<protein>
    <submittedName>
        <fullName evidence="1">Uncharacterized protein</fullName>
    </submittedName>
</protein>
<evidence type="ECO:0000313" key="2">
    <source>
        <dbReference type="Proteomes" id="UP001144372"/>
    </source>
</evidence>
<comment type="caution">
    <text evidence="1">The sequence shown here is derived from an EMBL/GenBank/DDBJ whole genome shotgun (WGS) entry which is preliminary data.</text>
</comment>
<reference evidence="1" key="1">
    <citation type="submission" date="2022-12" db="EMBL/GenBank/DDBJ databases">
        <title>Reference genome sequencing for broad-spectrum identification of bacterial and archaeal isolates by mass spectrometry.</title>
        <authorList>
            <person name="Sekiguchi Y."/>
            <person name="Tourlousse D.M."/>
        </authorList>
    </citation>
    <scope>NUCLEOTIDE SEQUENCE</scope>
    <source>
        <strain evidence="1">ASRB1</strain>
    </source>
</reference>
<accession>A0A9W6FW20</accession>